<reference evidence="1 2" key="1">
    <citation type="journal article" date="2023" name="BMC Biol.">
        <title>The compact genome of the sponge Oopsacas minuta (Hexactinellida) is lacking key metazoan core genes.</title>
        <authorList>
            <person name="Santini S."/>
            <person name="Schenkelaars Q."/>
            <person name="Jourda C."/>
            <person name="Duchesne M."/>
            <person name="Belahbib H."/>
            <person name="Rocher C."/>
            <person name="Selva M."/>
            <person name="Riesgo A."/>
            <person name="Vervoort M."/>
            <person name="Leys S.P."/>
            <person name="Kodjabachian L."/>
            <person name="Le Bivic A."/>
            <person name="Borchiellini C."/>
            <person name="Claverie J.M."/>
            <person name="Renard E."/>
        </authorList>
    </citation>
    <scope>NUCLEOTIDE SEQUENCE [LARGE SCALE GENOMIC DNA]</scope>
    <source>
        <strain evidence="1">SPO-2</strain>
    </source>
</reference>
<gene>
    <name evidence="1" type="ORF">LOD99_10300</name>
</gene>
<comment type="caution">
    <text evidence="1">The sequence shown here is derived from an EMBL/GenBank/DDBJ whole genome shotgun (WGS) entry which is preliminary data.</text>
</comment>
<evidence type="ECO:0008006" key="3">
    <source>
        <dbReference type="Google" id="ProtNLM"/>
    </source>
</evidence>
<name>A0AAV7KHV5_9METZ</name>
<dbReference type="EMBL" id="JAKMXF010000027">
    <property type="protein sequence ID" value="KAI6660719.1"/>
    <property type="molecule type" value="Genomic_DNA"/>
</dbReference>
<dbReference type="Proteomes" id="UP001165289">
    <property type="component" value="Unassembled WGS sequence"/>
</dbReference>
<dbReference type="PANTHER" id="PTHR34718:SF2">
    <property type="entry name" value="PHD-TYPE DOMAIN-CONTAINING PROTEIN"/>
    <property type="match status" value="1"/>
</dbReference>
<organism evidence="1 2">
    <name type="scientific">Oopsacas minuta</name>
    <dbReference type="NCBI Taxonomy" id="111878"/>
    <lineage>
        <taxon>Eukaryota</taxon>
        <taxon>Metazoa</taxon>
        <taxon>Porifera</taxon>
        <taxon>Hexactinellida</taxon>
        <taxon>Hexasterophora</taxon>
        <taxon>Lyssacinosida</taxon>
        <taxon>Leucopsacidae</taxon>
        <taxon>Oopsacas</taxon>
    </lineage>
</organism>
<sequence length="271" mass="30277">MADNITYSTISLNCNTKKRKTEEDTILSLIDDVNNVILSEDPLISAEFNVSQGYRVQDEYFVEVSDIELSTLDITEEGFPTFTGTSGYYSLRSVFLNSQFVKAPRPSIQQHHDVALDWVCSSIDVEGYVTLYDSFSTGRFTGELAVQLAFLYGNDADHELKVTLAPIQQQEVGVDCGLFAATVCLTIATGGDPTQVYWKQSRMRSHLTDCLNSKILTPYPKIESIALQSRLTTNLGTDLKIMLWCLCHLPSCASKNMIECPKCLKWSTNHV</sequence>
<evidence type="ECO:0000313" key="1">
    <source>
        <dbReference type="EMBL" id="KAI6660719.1"/>
    </source>
</evidence>
<proteinExistence type="predicted"/>
<protein>
    <recommendedName>
        <fullName evidence="3">Ubiquitin-like protease family profile domain-containing protein</fullName>
    </recommendedName>
</protein>
<dbReference type="PANTHER" id="PTHR34718">
    <property type="entry name" value="PHD-TYPE DOMAIN-CONTAINING PROTEIN"/>
    <property type="match status" value="1"/>
</dbReference>
<keyword evidence="2" id="KW-1185">Reference proteome</keyword>
<accession>A0AAV7KHV5</accession>
<dbReference type="AlphaFoldDB" id="A0AAV7KHV5"/>
<evidence type="ECO:0000313" key="2">
    <source>
        <dbReference type="Proteomes" id="UP001165289"/>
    </source>
</evidence>